<evidence type="ECO:0000256" key="2">
    <source>
        <dbReference type="ARBA" id="ARBA00022737"/>
    </source>
</evidence>
<comment type="caution">
    <text evidence="5">The sequence shown here is derived from an EMBL/GenBank/DDBJ whole genome shotgun (WGS) entry which is preliminary data.</text>
</comment>
<evidence type="ECO:0000313" key="6">
    <source>
        <dbReference type="Proteomes" id="UP001442494"/>
    </source>
</evidence>
<keyword evidence="1 3" id="KW-0853">WD repeat</keyword>
<reference evidence="5 6" key="1">
    <citation type="submission" date="2022-04" db="EMBL/GenBank/DDBJ databases">
        <title>Positive selection, recombination, and allopatry shape intraspecific diversity of widespread and dominant cyanobacteria.</title>
        <authorList>
            <person name="Wei J."/>
            <person name="Shu W."/>
            <person name="Hu C."/>
        </authorList>
    </citation>
    <scope>NUCLEOTIDE SEQUENCE [LARGE SCALE GENOMIC DNA]</scope>
    <source>
        <strain evidence="5 6">GB2-A5</strain>
    </source>
</reference>
<feature type="repeat" description="WD" evidence="3">
    <location>
        <begin position="1093"/>
        <end position="1125"/>
    </location>
</feature>
<proteinExistence type="predicted"/>
<gene>
    <name evidence="5" type="ORF">NDI37_06575</name>
</gene>
<protein>
    <recommendedName>
        <fullName evidence="4">Novel STAND NTPase 1 domain-containing protein</fullName>
    </recommendedName>
</protein>
<dbReference type="Gene3D" id="1.25.40.10">
    <property type="entry name" value="Tetratricopeptide repeat domain"/>
    <property type="match status" value="1"/>
</dbReference>
<feature type="repeat" description="WD" evidence="3">
    <location>
        <begin position="1475"/>
        <end position="1506"/>
    </location>
</feature>
<feature type="repeat" description="WD" evidence="3">
    <location>
        <begin position="1134"/>
        <end position="1175"/>
    </location>
</feature>
<dbReference type="PRINTS" id="PR00320">
    <property type="entry name" value="GPROTEINBRPT"/>
</dbReference>
<dbReference type="InterPro" id="IPR011990">
    <property type="entry name" value="TPR-like_helical_dom_sf"/>
</dbReference>
<keyword evidence="6" id="KW-1185">Reference proteome</keyword>
<dbReference type="EMBL" id="JAMPKK010000010">
    <property type="protein sequence ID" value="MEP0864128.1"/>
    <property type="molecule type" value="Genomic_DNA"/>
</dbReference>
<organism evidence="5 6">
    <name type="scientific">Funiculus sociatus GB2-A5</name>
    <dbReference type="NCBI Taxonomy" id="2933946"/>
    <lineage>
        <taxon>Bacteria</taxon>
        <taxon>Bacillati</taxon>
        <taxon>Cyanobacteriota</taxon>
        <taxon>Cyanophyceae</taxon>
        <taxon>Coleofasciculales</taxon>
        <taxon>Coleofasciculaceae</taxon>
        <taxon>Funiculus</taxon>
    </lineage>
</organism>
<dbReference type="SUPFAM" id="SSF50978">
    <property type="entry name" value="WD40 repeat-like"/>
    <property type="match status" value="2"/>
</dbReference>
<feature type="repeat" description="WD" evidence="3">
    <location>
        <begin position="1516"/>
        <end position="1547"/>
    </location>
</feature>
<dbReference type="InterPro" id="IPR015943">
    <property type="entry name" value="WD40/YVTN_repeat-like_dom_sf"/>
</dbReference>
<feature type="repeat" description="WD" evidence="3">
    <location>
        <begin position="1261"/>
        <end position="1302"/>
    </location>
</feature>
<feature type="repeat" description="WD" evidence="3">
    <location>
        <begin position="1390"/>
        <end position="1424"/>
    </location>
</feature>
<dbReference type="Gene3D" id="3.40.50.300">
    <property type="entry name" value="P-loop containing nucleotide triphosphate hydrolases"/>
    <property type="match status" value="1"/>
</dbReference>
<dbReference type="SUPFAM" id="SSF52540">
    <property type="entry name" value="P-loop containing nucleoside triphosphate hydrolases"/>
    <property type="match status" value="1"/>
</dbReference>
<evidence type="ECO:0000256" key="1">
    <source>
        <dbReference type="ARBA" id="ARBA00022574"/>
    </source>
</evidence>
<dbReference type="SMART" id="SM00320">
    <property type="entry name" value="WD40"/>
    <property type="match status" value="14"/>
</dbReference>
<feature type="repeat" description="WD" evidence="3">
    <location>
        <begin position="1220"/>
        <end position="1252"/>
    </location>
</feature>
<keyword evidence="2" id="KW-0677">Repeat</keyword>
<feature type="repeat" description="WD" evidence="3">
    <location>
        <begin position="1175"/>
        <end position="1216"/>
    </location>
</feature>
<evidence type="ECO:0000313" key="5">
    <source>
        <dbReference type="EMBL" id="MEP0864128.1"/>
    </source>
</evidence>
<feature type="repeat" description="WD" evidence="3">
    <location>
        <begin position="1049"/>
        <end position="1080"/>
    </location>
</feature>
<dbReference type="InterPro" id="IPR019775">
    <property type="entry name" value="WD40_repeat_CS"/>
</dbReference>
<dbReference type="Gene3D" id="2.130.10.10">
    <property type="entry name" value="YVTN repeat-like/Quinoprotein amine dehydrogenase"/>
    <property type="match status" value="6"/>
</dbReference>
<dbReference type="PROSITE" id="PS50082">
    <property type="entry name" value="WD_REPEATS_2"/>
    <property type="match status" value="14"/>
</dbReference>
<dbReference type="CDD" id="cd00200">
    <property type="entry name" value="WD40"/>
    <property type="match status" value="2"/>
</dbReference>
<dbReference type="PANTHER" id="PTHR19920">
    <property type="entry name" value="WD40 PROTEIN CIAO1"/>
    <property type="match status" value="1"/>
</dbReference>
<feature type="repeat" description="WD" evidence="3">
    <location>
        <begin position="1308"/>
        <end position="1349"/>
    </location>
</feature>
<name>A0ABV0JL12_9CYAN</name>
<evidence type="ECO:0000256" key="3">
    <source>
        <dbReference type="PROSITE-ProRule" id="PRU00221"/>
    </source>
</evidence>
<dbReference type="InterPro" id="IPR001680">
    <property type="entry name" value="WD40_rpt"/>
</dbReference>
<dbReference type="InterPro" id="IPR049052">
    <property type="entry name" value="nSTAND1"/>
</dbReference>
<dbReference type="PANTHER" id="PTHR19920:SF0">
    <property type="entry name" value="CYTOSOLIC IRON-SULFUR PROTEIN ASSEMBLY PROTEIN CIAO1-RELATED"/>
    <property type="match status" value="1"/>
</dbReference>
<dbReference type="InterPro" id="IPR036322">
    <property type="entry name" value="WD40_repeat_dom_sf"/>
</dbReference>
<accession>A0ABV0JL12</accession>
<sequence length="1665" mass="187673">MRAMTDLREPEEASAYNDRSVRTLLRAIALSQGYFSLILVRCNYASLQNRMVQQIRQQNQFLMQELLLADTVKTLYNPILEAVGEQGRSQLQQEMPPALMILGLESAIALDQVLISTNLLRDEFRAHFPFPIVLWITDAVLQKLIRFAPDFKSWAASSIRFVLSTSELMELLQNKADSWFAKELNFSTDQSQENFALAPCVSDHPLELESALEDLRDRGQQLEPKLQASLEFVRGCDDYNRDRIESSIVHYQKSLAYFRSDHSAVSCHKKATDKNRKARNTSFHSRLRRFTMLGLENPQKEREALLLFHLGRCYSRLANLRPEKSRQHWNQSRDYLQECIKVFEAAERPELVAKFISSLCEVLQRLEAWADLQVLAQKALLLHQTYKLSLQQAQDYGFLAEVALSVCNWEEVNLQARFALSTLTITNLDTTCLAMPLSQYESLYLFLLAVSQQHLGEWQTATAVKNLEQALEQCNHQYDPHLYIRIAKALRSLYFEEGHYLQAFLLKQQLRSIEQQYGFRAFTGAGRLQPHRQALNPSISHALETRAKGSVAQEIAASGRQQDVSRLIERISRNDRKLILIHGPSGVGKSSIITAGLIPALQLKSIGARDVLPVVVQAYSDWLGTLRRNLAHSLALRNQKGEEANTSRDRELFPLPSQEFPISTEIIEQLRQNANGNLLTVLIFDQFEELFFVCTNPTIRHQFYEFLRDCLNIPFVKVILSLREDYLHYLLECERLNYLDIINNDILNQEIRYYLGNFSKKDAKLVIKRLTERSPFFNLEQQLISRLVEDLAEELGEVRPIELQLVGAQLQEEEDKITTLQQYLQLGANPKAELVERFLKKVIADCGPENEFAAWDILFLLTDKKGTRPLKTQEEFATILSINKKKLNLILEILIGSGLVFVVWDESEARYQLVHDYLVERIRHRSDLNLKAQLARSEEKLNRVQKQQLGTIAAGIMMAILAILAGQFAWRAEAQRKVAAIAQTNAQLSALSASSETLFVSHKEFDALIEALRAGKRLKNATGVEAATQLRVLLAMQRAVYGVQERNRLEGHRDIVWGVSFSPDGQTIASASTDKTVKLWRRDGKLLKTLGNLIGHTDSVTSVSFSPDGKTLASSSLDKTIKLWKTDGTLIRTIKGHSSPVNNVSFSPDGKTLASASDDKTVKLWNRSTGQFQKALKHNSKVTSVVFSPDGRLLATASYDKIISIWDISKPKVEQPDKILRGHQGKVTSLNFSLDGQLLASASDDKTIKVWNKSGELVQTLTGHSDWVFAVSFSPDSQKLASASNDNTVRVWRRDSKAKFETRSYRILKGHSDAVTSVSWSSDGQTLASGSYDKTVKFWRLNDMSRIILRGHKDHVHDISFSPDGQTLASASQDKTVKLWDKSGLLLGSLVGHKDRVLSVTFSPEGQLIASASRDKTVKIWSISGKLLLTLNGQNGHKDWVLDVAFSPNGNILASVSRDKTVKLWDVSGRLIKTLKGHSDRVNAVAFSPNGNTLATTSDDNTIKLWTSDGKYIQTLAGHNGWVLDVTFSPNGQLIASASYDNTVKLWRRDGSLYRTLEGHTDSVSHLSFSPDGQILATTTWENTVQLWRLDDTLIKTLQGHSGRVTSVSFSPDGKALASASQDQTASIWNLDLDNLLLHSCDWVQDYLRNNPKVRASDRFLCNSN</sequence>
<dbReference type="PROSITE" id="PS00678">
    <property type="entry name" value="WD_REPEATS_1"/>
    <property type="match status" value="3"/>
</dbReference>
<dbReference type="InterPro" id="IPR027417">
    <property type="entry name" value="P-loop_NTPase"/>
</dbReference>
<feature type="repeat" description="WD" evidence="3">
    <location>
        <begin position="1349"/>
        <end position="1381"/>
    </location>
</feature>
<dbReference type="PROSITE" id="PS50294">
    <property type="entry name" value="WD_REPEATS_REGION"/>
    <property type="match status" value="14"/>
</dbReference>
<dbReference type="Pfam" id="PF00400">
    <property type="entry name" value="WD40"/>
    <property type="match status" value="14"/>
</dbReference>
<dbReference type="InterPro" id="IPR020472">
    <property type="entry name" value="WD40_PAC1"/>
</dbReference>
<feature type="repeat" description="WD" evidence="3">
    <location>
        <begin position="1434"/>
        <end position="1468"/>
    </location>
</feature>
<evidence type="ECO:0000259" key="4">
    <source>
        <dbReference type="Pfam" id="PF20703"/>
    </source>
</evidence>
<dbReference type="Proteomes" id="UP001442494">
    <property type="component" value="Unassembled WGS sequence"/>
</dbReference>
<dbReference type="Pfam" id="PF20703">
    <property type="entry name" value="nSTAND1"/>
    <property type="match status" value="1"/>
</dbReference>
<feature type="domain" description="Novel STAND NTPase 1" evidence="4">
    <location>
        <begin position="559"/>
        <end position="921"/>
    </location>
</feature>
<feature type="repeat" description="WD" evidence="3">
    <location>
        <begin position="1557"/>
        <end position="1591"/>
    </location>
</feature>
<feature type="repeat" description="WD" evidence="3">
    <location>
        <begin position="1598"/>
        <end position="1632"/>
    </location>
</feature>